<evidence type="ECO:0000313" key="3">
    <source>
        <dbReference type="Proteomes" id="UP000199427"/>
    </source>
</evidence>
<gene>
    <name evidence="2" type="ORF">SAMN05216362_13320</name>
</gene>
<dbReference type="OrthoDB" id="9923017at2"/>
<keyword evidence="1" id="KW-1133">Transmembrane helix</keyword>
<dbReference type="AlphaFoldDB" id="A0A1H9JUW1"/>
<feature type="transmembrane region" description="Helical" evidence="1">
    <location>
        <begin position="6"/>
        <end position="25"/>
    </location>
</feature>
<keyword evidence="1" id="KW-0472">Membrane</keyword>
<organism evidence="2 3">
    <name type="scientific">Piscibacillus halophilus</name>
    <dbReference type="NCBI Taxonomy" id="571933"/>
    <lineage>
        <taxon>Bacteria</taxon>
        <taxon>Bacillati</taxon>
        <taxon>Bacillota</taxon>
        <taxon>Bacilli</taxon>
        <taxon>Bacillales</taxon>
        <taxon>Bacillaceae</taxon>
        <taxon>Piscibacillus</taxon>
    </lineage>
</organism>
<keyword evidence="3" id="KW-1185">Reference proteome</keyword>
<dbReference type="EMBL" id="FOES01000033">
    <property type="protein sequence ID" value="SEQ90629.1"/>
    <property type="molecule type" value="Genomic_DNA"/>
</dbReference>
<keyword evidence="1" id="KW-0812">Transmembrane</keyword>
<evidence type="ECO:0000256" key="1">
    <source>
        <dbReference type="SAM" id="Phobius"/>
    </source>
</evidence>
<evidence type="ECO:0000313" key="2">
    <source>
        <dbReference type="EMBL" id="SEQ90629.1"/>
    </source>
</evidence>
<dbReference type="Proteomes" id="UP000199427">
    <property type="component" value="Unassembled WGS sequence"/>
</dbReference>
<accession>A0A1H9JUW1</accession>
<protein>
    <submittedName>
        <fullName evidence="2">Uncharacterized protein</fullName>
    </submittedName>
</protein>
<name>A0A1H9JUW1_9BACI</name>
<dbReference type="RefSeq" id="WP_091774748.1">
    <property type="nucleotide sequence ID" value="NZ_CAESCL010000048.1"/>
</dbReference>
<sequence length="109" mass="12718">MKAKNIIVITILTIGIIVFATLFMLESAKTKTSGQLLEDLLIGEHKIKYHEDISNNEISELSTYIRDNNFNFTNVIEIYDEDSHNMMYQIEYIYDSHDEIVITKINEIE</sequence>
<proteinExistence type="predicted"/>
<reference evidence="2 3" key="1">
    <citation type="submission" date="2016-10" db="EMBL/GenBank/DDBJ databases">
        <authorList>
            <person name="de Groot N.N."/>
        </authorList>
    </citation>
    <scope>NUCLEOTIDE SEQUENCE [LARGE SCALE GENOMIC DNA]</scope>
    <source>
        <strain evidence="2 3">DSM 21633</strain>
    </source>
</reference>